<keyword evidence="5 11" id="KW-1003">Cell membrane</keyword>
<dbReference type="STRING" id="84521.SAMN04487994_10457"/>
<dbReference type="Gene3D" id="1.10.287.80">
    <property type="entry name" value="ATP synthase, gamma subunit, helix hairpin domain"/>
    <property type="match status" value="2"/>
</dbReference>
<evidence type="ECO:0000256" key="1">
    <source>
        <dbReference type="ARBA" id="ARBA00003456"/>
    </source>
</evidence>
<dbReference type="Gene3D" id="3.40.1380.10">
    <property type="match status" value="1"/>
</dbReference>
<dbReference type="EMBL" id="PNHE01000005">
    <property type="protein sequence ID" value="PMC58866.1"/>
    <property type="molecule type" value="Genomic_DNA"/>
</dbReference>
<comment type="function">
    <text evidence="1 11">Produces ATP from ADP in the presence of a proton gradient across the membrane. The gamma chain is believed to be important in regulating ATPase activity and the flow of protons through the CF(0) complex.</text>
</comment>
<evidence type="ECO:0000256" key="10">
    <source>
        <dbReference type="ARBA" id="ARBA00023310"/>
    </source>
</evidence>
<dbReference type="PROSITE" id="PS00153">
    <property type="entry name" value="ATPASE_GAMMA"/>
    <property type="match status" value="1"/>
</dbReference>
<dbReference type="InterPro" id="IPR023632">
    <property type="entry name" value="ATP_synth_F1_gsu_CS"/>
</dbReference>
<dbReference type="GO" id="GO:0005886">
    <property type="term" value="C:plasma membrane"/>
    <property type="evidence" value="ECO:0007669"/>
    <property type="project" value="UniProtKB-SubCell"/>
</dbReference>
<dbReference type="Proteomes" id="UP000235682">
    <property type="component" value="Unassembled WGS sequence"/>
</dbReference>
<dbReference type="InterPro" id="IPR000131">
    <property type="entry name" value="ATP_synth_F1_gsu"/>
</dbReference>
<dbReference type="GO" id="GO:0005524">
    <property type="term" value="F:ATP binding"/>
    <property type="evidence" value="ECO:0007669"/>
    <property type="project" value="UniProtKB-UniRule"/>
</dbReference>
<dbReference type="AlphaFoldDB" id="A0A1G8NB76"/>
<evidence type="ECO:0000256" key="6">
    <source>
        <dbReference type="ARBA" id="ARBA00022781"/>
    </source>
</evidence>
<dbReference type="CDD" id="cd12151">
    <property type="entry name" value="F1-ATPase_gamma"/>
    <property type="match status" value="1"/>
</dbReference>
<evidence type="ECO:0000256" key="9">
    <source>
        <dbReference type="ARBA" id="ARBA00023196"/>
    </source>
</evidence>
<evidence type="ECO:0000256" key="8">
    <source>
        <dbReference type="ARBA" id="ARBA00023136"/>
    </source>
</evidence>
<gene>
    <name evidence="11 13" type="primary">atpG</name>
    <name evidence="13" type="ORF">CJ205_02115</name>
</gene>
<organism evidence="13 14">
    <name type="scientific">Dolosicoccus paucivorans</name>
    <dbReference type="NCBI Taxonomy" id="84521"/>
    <lineage>
        <taxon>Bacteria</taxon>
        <taxon>Bacillati</taxon>
        <taxon>Bacillota</taxon>
        <taxon>Bacilli</taxon>
        <taxon>Lactobacillales</taxon>
        <taxon>Aerococcaceae</taxon>
        <taxon>Dolosicoccus</taxon>
    </lineage>
</organism>
<dbReference type="NCBIfam" id="TIGR01146">
    <property type="entry name" value="ATPsyn_F1gamma"/>
    <property type="match status" value="1"/>
</dbReference>
<comment type="caution">
    <text evidence="13">The sequence shown here is derived from an EMBL/GenBank/DDBJ whole genome shotgun (WGS) entry which is preliminary data.</text>
</comment>
<feature type="coiled-coil region" evidence="12">
    <location>
        <begin position="260"/>
        <end position="287"/>
    </location>
</feature>
<dbReference type="OrthoDB" id="9812769at2"/>
<dbReference type="GO" id="GO:0045259">
    <property type="term" value="C:proton-transporting ATP synthase complex"/>
    <property type="evidence" value="ECO:0007669"/>
    <property type="project" value="UniProtKB-KW"/>
</dbReference>
<reference evidence="13 14" key="1">
    <citation type="submission" date="2017-09" db="EMBL/GenBank/DDBJ databases">
        <title>Bacterial strain isolated from the female urinary microbiota.</title>
        <authorList>
            <person name="Thomas-White K."/>
            <person name="Kumar N."/>
            <person name="Forster S."/>
            <person name="Putonti C."/>
            <person name="Lawley T."/>
            <person name="Wolfe A.J."/>
        </authorList>
    </citation>
    <scope>NUCLEOTIDE SEQUENCE [LARGE SCALE GENOMIC DNA]</scope>
    <source>
        <strain evidence="13 14">UMB0852</strain>
    </source>
</reference>
<evidence type="ECO:0000256" key="3">
    <source>
        <dbReference type="ARBA" id="ARBA00007681"/>
    </source>
</evidence>
<evidence type="ECO:0000256" key="12">
    <source>
        <dbReference type="SAM" id="Coils"/>
    </source>
</evidence>
<name>A0A1G8NB76_9LACT</name>
<keyword evidence="6 11" id="KW-0375">Hydrogen ion transport</keyword>
<keyword evidence="9 11" id="KW-0139">CF(1)</keyword>
<dbReference type="PANTHER" id="PTHR11693">
    <property type="entry name" value="ATP SYNTHASE GAMMA CHAIN"/>
    <property type="match status" value="1"/>
</dbReference>
<sequence>MSLNNLKKRITSTQKTAQITRAMQMVAAAKYNRISKDARSYAVYAKKLRELVSDVVEAHIEDLITTEDQSTESGLIDFRDLLEQRPVKKTGFLVITSSQGLAGSYNNSVINQMDQIFKQYNKDEVVVLAMGTPIVEYCQEEGYEVAYEMHTVSDRPDFIEVQSIVRKATELFHDRVFDALYVCYNRHINAIHHEFRNEQILPIMDLHDERQEPVEEGPLLDFIIEPSADGLLDVLLPQYAESQIYGAIIHAKAAEHGTRMTTMQSATENAQEMIDELQQSYNQQRQLRVTNEIIEIVSGANAQNETKGGN</sequence>
<dbReference type="SUPFAM" id="SSF52943">
    <property type="entry name" value="ATP synthase (F1-ATPase), gamma subunit"/>
    <property type="match status" value="1"/>
</dbReference>
<dbReference type="Pfam" id="PF00231">
    <property type="entry name" value="ATP-synt"/>
    <property type="match status" value="1"/>
</dbReference>
<evidence type="ECO:0000256" key="5">
    <source>
        <dbReference type="ARBA" id="ARBA00022475"/>
    </source>
</evidence>
<evidence type="ECO:0000313" key="14">
    <source>
        <dbReference type="Proteomes" id="UP000235682"/>
    </source>
</evidence>
<evidence type="ECO:0000256" key="7">
    <source>
        <dbReference type="ARBA" id="ARBA00023065"/>
    </source>
</evidence>
<dbReference type="PRINTS" id="PR00126">
    <property type="entry name" value="ATPASEGAMMA"/>
</dbReference>
<proteinExistence type="inferred from homology"/>
<dbReference type="PANTHER" id="PTHR11693:SF22">
    <property type="entry name" value="ATP SYNTHASE SUBUNIT GAMMA, MITOCHONDRIAL"/>
    <property type="match status" value="1"/>
</dbReference>
<dbReference type="GO" id="GO:0046933">
    <property type="term" value="F:proton-transporting ATP synthase activity, rotational mechanism"/>
    <property type="evidence" value="ECO:0007669"/>
    <property type="project" value="UniProtKB-UniRule"/>
</dbReference>
<keyword evidence="4 11" id="KW-0813">Transport</keyword>
<evidence type="ECO:0000256" key="4">
    <source>
        <dbReference type="ARBA" id="ARBA00022448"/>
    </source>
</evidence>
<evidence type="ECO:0000313" key="13">
    <source>
        <dbReference type="EMBL" id="PMC58866.1"/>
    </source>
</evidence>
<accession>A0A1G8NB76</accession>
<keyword evidence="7 11" id="KW-0406">Ion transport</keyword>
<comment type="similarity">
    <text evidence="3 11">Belongs to the ATPase gamma chain family.</text>
</comment>
<keyword evidence="12" id="KW-0175">Coiled coil</keyword>
<dbReference type="InterPro" id="IPR035968">
    <property type="entry name" value="ATP_synth_F1_ATPase_gsu"/>
</dbReference>
<dbReference type="RefSeq" id="WP_092086195.1">
    <property type="nucleotide sequence ID" value="NZ_FNEL01000045.1"/>
</dbReference>
<evidence type="ECO:0000256" key="2">
    <source>
        <dbReference type="ARBA" id="ARBA00004170"/>
    </source>
</evidence>
<comment type="subunit">
    <text evidence="11">F-type ATPases have 2 components, CF(1) - the catalytic core - and CF(0) - the membrane proton channel. CF(1) has five subunits: alpha(3), beta(3), gamma(1), delta(1), epsilon(1). CF(0) has three main subunits: a, b and c.</text>
</comment>
<keyword evidence="10 11" id="KW-0066">ATP synthesis</keyword>
<dbReference type="GO" id="GO:0042777">
    <property type="term" value="P:proton motive force-driven plasma membrane ATP synthesis"/>
    <property type="evidence" value="ECO:0007669"/>
    <property type="project" value="UniProtKB-UniRule"/>
</dbReference>
<protein>
    <recommendedName>
        <fullName evidence="11">ATP synthase gamma chain</fullName>
    </recommendedName>
    <alternativeName>
        <fullName evidence="11">ATP synthase F1 sector gamma subunit</fullName>
    </alternativeName>
    <alternativeName>
        <fullName evidence="11">F-ATPase gamma subunit</fullName>
    </alternativeName>
</protein>
<dbReference type="HAMAP" id="MF_00815">
    <property type="entry name" value="ATP_synth_gamma_bact"/>
    <property type="match status" value="1"/>
</dbReference>
<comment type="subcellular location">
    <subcellularLocation>
        <location evidence="11">Cell membrane</location>
        <topology evidence="11">Peripheral membrane protein</topology>
    </subcellularLocation>
    <subcellularLocation>
        <location evidence="2">Membrane</location>
        <topology evidence="2">Peripheral membrane protein</topology>
    </subcellularLocation>
</comment>
<keyword evidence="14" id="KW-1185">Reference proteome</keyword>
<keyword evidence="8 11" id="KW-0472">Membrane</keyword>
<evidence type="ECO:0000256" key="11">
    <source>
        <dbReference type="HAMAP-Rule" id="MF_00815"/>
    </source>
</evidence>